<dbReference type="AlphaFoldDB" id="A0A810Q822"/>
<evidence type="ECO:0000259" key="1">
    <source>
        <dbReference type="Pfam" id="PF01869"/>
    </source>
</evidence>
<dbReference type="EMBL" id="AP023420">
    <property type="protein sequence ID" value="BCK84320.1"/>
    <property type="molecule type" value="Genomic_DNA"/>
</dbReference>
<name>A0A810Q822_9FIRM</name>
<protein>
    <submittedName>
        <fullName evidence="2">N-acetylmuramic acid/N-acetylglucosamine kinase</fullName>
    </submittedName>
</protein>
<dbReference type="InterPro" id="IPR052519">
    <property type="entry name" value="Euk-type_GlcNAc_Kinase"/>
</dbReference>
<keyword evidence="2" id="KW-0808">Transferase</keyword>
<evidence type="ECO:0000313" key="3">
    <source>
        <dbReference type="Proteomes" id="UP000679848"/>
    </source>
</evidence>
<dbReference type="Pfam" id="PF01869">
    <property type="entry name" value="BcrAD_BadFG"/>
    <property type="match status" value="1"/>
</dbReference>
<dbReference type="InterPro" id="IPR043129">
    <property type="entry name" value="ATPase_NBD"/>
</dbReference>
<keyword evidence="3" id="KW-1185">Reference proteome</keyword>
<dbReference type="Gene3D" id="3.30.420.40">
    <property type="match status" value="2"/>
</dbReference>
<evidence type="ECO:0000313" key="2">
    <source>
        <dbReference type="EMBL" id="BCK84320.1"/>
    </source>
</evidence>
<proteinExistence type="predicted"/>
<dbReference type="RefSeq" id="WP_213543098.1">
    <property type="nucleotide sequence ID" value="NZ_AP023420.1"/>
</dbReference>
<dbReference type="PANTHER" id="PTHR43190">
    <property type="entry name" value="N-ACETYL-D-GLUCOSAMINE KINASE"/>
    <property type="match status" value="1"/>
</dbReference>
<dbReference type="PANTHER" id="PTHR43190:SF3">
    <property type="entry name" value="N-ACETYL-D-GLUCOSAMINE KINASE"/>
    <property type="match status" value="1"/>
</dbReference>
<organism evidence="2 3">
    <name type="scientific">Pusillibacter faecalis</name>
    <dbReference type="NCBI Taxonomy" id="2714358"/>
    <lineage>
        <taxon>Bacteria</taxon>
        <taxon>Bacillati</taxon>
        <taxon>Bacillota</taxon>
        <taxon>Clostridia</taxon>
        <taxon>Eubacteriales</taxon>
        <taxon>Oscillospiraceae</taxon>
        <taxon>Pusillibacter</taxon>
    </lineage>
</organism>
<dbReference type="KEGG" id="pfaa:MM59RIKEN_16390"/>
<dbReference type="InterPro" id="IPR002731">
    <property type="entry name" value="ATPase_BadF"/>
</dbReference>
<feature type="domain" description="ATPase BadF/BadG/BcrA/BcrD type" evidence="1">
    <location>
        <begin position="7"/>
        <end position="270"/>
    </location>
</feature>
<sequence length="314" mass="33155">MKYCIAIDGGGSKTEIVLFDETGHILRRHVGQGGNPTDIGAEEARRRMHACMMEVFPAAPGEIAALYGGAAGVFPNGDVYSASLQQAFPVRAIRIEDDGCSLISGTLGHQDGCGMVCGTGSSLFVRIEGQPLRHIGGKGYLIDTGGSGFELGRDALCMAMRAVDGRCQGTILTELLADMLGEPVCDAVIPKVHRGGRPYIATLAAAVFAGRKAGDWACEEIFDRGASLMADLVWAAEPYFEGPFSVVMGGGIVANFPEYAQAIREKAPARARVLLQTAPPVYGAAVEAMWDAGIPVTEAVRTRFLKEYAQAAAL</sequence>
<dbReference type="Proteomes" id="UP000679848">
    <property type="component" value="Chromosome"/>
</dbReference>
<dbReference type="SUPFAM" id="SSF53067">
    <property type="entry name" value="Actin-like ATPase domain"/>
    <property type="match status" value="2"/>
</dbReference>
<accession>A0A810Q822</accession>
<keyword evidence="2" id="KW-0418">Kinase</keyword>
<gene>
    <name evidence="2" type="primary">murK</name>
    <name evidence="2" type="ORF">MM59RIKEN_16390</name>
</gene>
<reference evidence="2" key="1">
    <citation type="submission" date="2020-09" db="EMBL/GenBank/DDBJ databases">
        <title>New species isolated from human feces.</title>
        <authorList>
            <person name="Kitahara M."/>
            <person name="Shigeno Y."/>
            <person name="Shime M."/>
            <person name="Matsumoto Y."/>
            <person name="Nakamura S."/>
            <person name="Motooka D."/>
            <person name="Fukuoka S."/>
            <person name="Nishikawa H."/>
            <person name="Benno Y."/>
        </authorList>
    </citation>
    <scope>NUCLEOTIDE SEQUENCE</scope>
    <source>
        <strain evidence="2">MM59</strain>
    </source>
</reference>
<dbReference type="GO" id="GO:0016301">
    <property type="term" value="F:kinase activity"/>
    <property type="evidence" value="ECO:0007669"/>
    <property type="project" value="UniProtKB-KW"/>
</dbReference>